<organism evidence="2 3">
    <name type="scientific">Gillisia mitskevichiae</name>
    <dbReference type="NCBI Taxonomy" id="270921"/>
    <lineage>
        <taxon>Bacteria</taxon>
        <taxon>Pseudomonadati</taxon>
        <taxon>Bacteroidota</taxon>
        <taxon>Flavobacteriia</taxon>
        <taxon>Flavobacteriales</taxon>
        <taxon>Flavobacteriaceae</taxon>
        <taxon>Gillisia</taxon>
    </lineage>
</organism>
<keyword evidence="1" id="KW-1133">Transmembrane helix</keyword>
<feature type="transmembrane region" description="Helical" evidence="1">
    <location>
        <begin position="53"/>
        <end position="72"/>
    </location>
</feature>
<feature type="transmembrane region" description="Helical" evidence="1">
    <location>
        <begin position="92"/>
        <end position="115"/>
    </location>
</feature>
<comment type="caution">
    <text evidence="2">The sequence shown here is derived from an EMBL/GenBank/DDBJ whole genome shotgun (WGS) entry which is preliminary data.</text>
</comment>
<keyword evidence="3" id="KW-1185">Reference proteome</keyword>
<dbReference type="EMBL" id="RBLG01000004">
    <property type="protein sequence ID" value="RKS45107.1"/>
    <property type="molecule type" value="Genomic_DNA"/>
</dbReference>
<sequence>MEKHKREEEFFRRIIQETNREKASPDLLRNVMYAIEAKQSLNLAYEPLISRNVWIALVVLMSFAVLGLFLITTDFSMKWNFEFMNYISIPKINLSSTMLYAIGFVSLFFLQIPFLQNYMRNQYK</sequence>
<evidence type="ECO:0000313" key="2">
    <source>
        <dbReference type="EMBL" id="RKS45107.1"/>
    </source>
</evidence>
<reference evidence="2 3" key="1">
    <citation type="submission" date="2018-10" db="EMBL/GenBank/DDBJ databases">
        <title>Genomic Encyclopedia of Archaeal and Bacterial Type Strains, Phase II (KMG-II): from individual species to whole genera.</title>
        <authorList>
            <person name="Goeker M."/>
        </authorList>
    </citation>
    <scope>NUCLEOTIDE SEQUENCE [LARGE SCALE GENOMIC DNA]</scope>
    <source>
        <strain evidence="2 3">DSM 19839</strain>
    </source>
</reference>
<dbReference type="Proteomes" id="UP000276282">
    <property type="component" value="Unassembled WGS sequence"/>
</dbReference>
<evidence type="ECO:0000256" key="1">
    <source>
        <dbReference type="SAM" id="Phobius"/>
    </source>
</evidence>
<dbReference type="OrthoDB" id="1446747at2"/>
<name>A0A495P4G2_9FLAO</name>
<keyword evidence="1" id="KW-0472">Membrane</keyword>
<protein>
    <submittedName>
        <fullName evidence="2">Uncharacterized protein</fullName>
    </submittedName>
</protein>
<proteinExistence type="predicted"/>
<gene>
    <name evidence="2" type="ORF">BC962_2782</name>
</gene>
<keyword evidence="1" id="KW-0812">Transmembrane</keyword>
<accession>A0A495P4G2</accession>
<dbReference type="RefSeq" id="WP_121346571.1">
    <property type="nucleotide sequence ID" value="NZ_RBLG01000004.1"/>
</dbReference>
<evidence type="ECO:0000313" key="3">
    <source>
        <dbReference type="Proteomes" id="UP000276282"/>
    </source>
</evidence>
<dbReference type="AlphaFoldDB" id="A0A495P4G2"/>